<organism evidence="2">
    <name type="scientific">Diabrotica virgifera virgifera</name>
    <name type="common">western corn rootworm</name>
    <dbReference type="NCBI Taxonomy" id="50390"/>
    <lineage>
        <taxon>Eukaryota</taxon>
        <taxon>Metazoa</taxon>
        <taxon>Ecdysozoa</taxon>
        <taxon>Arthropoda</taxon>
        <taxon>Hexapoda</taxon>
        <taxon>Insecta</taxon>
        <taxon>Pterygota</taxon>
        <taxon>Neoptera</taxon>
        <taxon>Endopterygota</taxon>
        <taxon>Coleoptera</taxon>
        <taxon>Polyphaga</taxon>
        <taxon>Cucujiformia</taxon>
        <taxon>Chrysomeloidea</taxon>
        <taxon>Chrysomelidae</taxon>
        <taxon>Galerucinae</taxon>
        <taxon>Diabroticina</taxon>
        <taxon>Diabroticites</taxon>
        <taxon>Diabrotica</taxon>
    </lineage>
</organism>
<dbReference type="CDD" id="cd00058">
    <property type="entry name" value="beta-trefoil_FGF"/>
    <property type="match status" value="1"/>
</dbReference>
<dbReference type="InterPro" id="IPR056378">
    <property type="entry name" value="Let-756-like_FGF"/>
</dbReference>
<accession>A0A6P7G1E2</accession>
<dbReference type="PANTHER" id="PTHR11486">
    <property type="entry name" value="FIBROBLAST GROWTH FACTOR"/>
    <property type="match status" value="1"/>
</dbReference>
<name>A0A6P7G1E2_DIAVI</name>
<evidence type="ECO:0000313" key="2">
    <source>
        <dbReference type="RefSeq" id="XP_028140852.1"/>
    </source>
</evidence>
<evidence type="ECO:0000256" key="1">
    <source>
        <dbReference type="ARBA" id="ARBA00007936"/>
    </source>
</evidence>
<dbReference type="InterPro" id="IPR002209">
    <property type="entry name" value="Fibroblast_GF_fam"/>
</dbReference>
<dbReference type="Pfam" id="PF00167">
    <property type="entry name" value="FGF"/>
    <property type="match status" value="1"/>
</dbReference>
<dbReference type="Gene3D" id="2.80.10.50">
    <property type="match status" value="1"/>
</dbReference>
<dbReference type="GO" id="GO:0008083">
    <property type="term" value="F:growth factor activity"/>
    <property type="evidence" value="ECO:0007669"/>
    <property type="project" value="InterPro"/>
</dbReference>
<protein>
    <submittedName>
        <fullName evidence="2">Fibroblast growth factor 16-like isoform X1</fullName>
    </submittedName>
</protein>
<dbReference type="RefSeq" id="XP_028140852.1">
    <property type="nucleotide sequence ID" value="XM_028285051.1"/>
</dbReference>
<dbReference type="InParanoid" id="A0A6P7G1E2"/>
<gene>
    <name evidence="2" type="primary">LOC114334914</name>
</gene>
<proteinExistence type="inferred from homology"/>
<comment type="similarity">
    <text evidence="1">Belongs to the heparin-binding growth factors family.</text>
</comment>
<dbReference type="OrthoDB" id="5987799at2759"/>
<dbReference type="SMART" id="SM00442">
    <property type="entry name" value="FGF"/>
    <property type="match status" value="1"/>
</dbReference>
<dbReference type="KEGG" id="dvv:114334914"/>
<dbReference type="AlphaFoldDB" id="A0A6P7G1E2"/>
<sequence>MTVSNQISELNFYSVFVYVSVSLEVSIMLTCWKHHSNPVKLWCLTECHLTIRPNGEVLGTKDDSDPDTKILRTSAENGLVRLLGINSQLYLCLDHKEEKLYGVKDKNKATLFKEDMSGSYSTYQCTLDSKSWFVGIRNDGKPKPVKTAEATQKETRFLPRGCP</sequence>
<dbReference type="InterPro" id="IPR008996">
    <property type="entry name" value="IL1/FGF"/>
</dbReference>
<reference evidence="2" key="1">
    <citation type="submission" date="2025-08" db="UniProtKB">
        <authorList>
            <consortium name="RefSeq"/>
        </authorList>
    </citation>
    <scope>IDENTIFICATION</scope>
    <source>
        <tissue evidence="2">Whole insect</tissue>
    </source>
</reference>
<dbReference type="SUPFAM" id="SSF50353">
    <property type="entry name" value="Cytokine"/>
    <property type="match status" value="1"/>
</dbReference>